<feature type="compositionally biased region" description="Polar residues" evidence="1">
    <location>
        <begin position="84"/>
        <end position="96"/>
    </location>
</feature>
<dbReference type="Proteomes" id="UP000078492">
    <property type="component" value="Unassembled WGS sequence"/>
</dbReference>
<organism evidence="2 3">
    <name type="scientific">Trachymyrmex cornetzi</name>
    <dbReference type="NCBI Taxonomy" id="471704"/>
    <lineage>
        <taxon>Eukaryota</taxon>
        <taxon>Metazoa</taxon>
        <taxon>Ecdysozoa</taxon>
        <taxon>Arthropoda</taxon>
        <taxon>Hexapoda</taxon>
        <taxon>Insecta</taxon>
        <taxon>Pterygota</taxon>
        <taxon>Neoptera</taxon>
        <taxon>Endopterygota</taxon>
        <taxon>Hymenoptera</taxon>
        <taxon>Apocrita</taxon>
        <taxon>Aculeata</taxon>
        <taxon>Formicoidea</taxon>
        <taxon>Formicidae</taxon>
        <taxon>Myrmicinae</taxon>
        <taxon>Trachymyrmex</taxon>
    </lineage>
</organism>
<feature type="compositionally biased region" description="Polar residues" evidence="1">
    <location>
        <begin position="103"/>
        <end position="112"/>
    </location>
</feature>
<protein>
    <submittedName>
        <fullName evidence="2">Uncharacterized protein</fullName>
    </submittedName>
</protein>
<dbReference type="PANTHER" id="PTHR38681:SF1">
    <property type="entry name" value="RETROVIRUS-RELATED POL POLYPROTEIN FROM TRANSPOSON 412-LIKE PROTEIN"/>
    <property type="match status" value="1"/>
</dbReference>
<accession>A0A151JBL6</accession>
<reference evidence="2 3" key="1">
    <citation type="submission" date="2015-09" db="EMBL/GenBank/DDBJ databases">
        <title>Trachymyrmex cornetzi WGS genome.</title>
        <authorList>
            <person name="Nygaard S."/>
            <person name="Hu H."/>
            <person name="Boomsma J."/>
            <person name="Zhang G."/>
        </authorList>
    </citation>
    <scope>NUCLEOTIDE SEQUENCE [LARGE SCALE GENOMIC DNA]</scope>
    <source>
        <strain evidence="2">Tcor2-1</strain>
        <tissue evidence="2">Whole body</tissue>
    </source>
</reference>
<feature type="region of interest" description="Disordered" evidence="1">
    <location>
        <begin position="82"/>
        <end position="112"/>
    </location>
</feature>
<dbReference type="STRING" id="471704.A0A151JBL6"/>
<evidence type="ECO:0000313" key="2">
    <source>
        <dbReference type="EMBL" id="KYN22389.1"/>
    </source>
</evidence>
<dbReference type="PANTHER" id="PTHR38681">
    <property type="entry name" value="RETROVIRUS-RELATED POL POLYPROTEIN FROM TRANSPOSON 412-LIKE PROTEIN-RELATED"/>
    <property type="match status" value="1"/>
</dbReference>
<dbReference type="EMBL" id="KQ979162">
    <property type="protein sequence ID" value="KYN22389.1"/>
    <property type="molecule type" value="Genomic_DNA"/>
</dbReference>
<name>A0A151JBL6_9HYME</name>
<dbReference type="AlphaFoldDB" id="A0A151JBL6"/>
<proteinExistence type="predicted"/>
<evidence type="ECO:0000313" key="3">
    <source>
        <dbReference type="Proteomes" id="UP000078492"/>
    </source>
</evidence>
<gene>
    <name evidence="2" type="ORF">ALC57_05201</name>
</gene>
<sequence length="112" mass="12766">MEQLQPKLRRHGEGATFISKDLTRTPKVFLRRDTPSRALQAPYEGPYEVLQRGEKTYKLRIKGKPVRVSIDRLKPAYTLEEAANTETSSKEPTPTITRAGRLTNPTVRFTPN</sequence>
<keyword evidence="3" id="KW-1185">Reference proteome</keyword>
<evidence type="ECO:0000256" key="1">
    <source>
        <dbReference type="SAM" id="MobiDB-lite"/>
    </source>
</evidence>